<evidence type="ECO:0000313" key="3">
    <source>
        <dbReference type="Proteomes" id="UP001595705"/>
    </source>
</evidence>
<dbReference type="EMBL" id="JBHRYA010000003">
    <property type="protein sequence ID" value="MFC3715273.1"/>
    <property type="molecule type" value="Genomic_DNA"/>
</dbReference>
<sequence length="574" mass="63394">MMGQHDGGRGVEHRTPLYASTSESSVPLRVVLVTPVRVPQWLSVFVSESLASRSVELDVALMSHAPPRRVRAMPFDVRLFLGLERVLFRLLGRITGRRPTGPLSPVSLDMTRHASGRVAHADTESLLAGVRESRADLVLLHGAPELAPMLAPLARHGCWMLDPDITEPDCAGLALLAPILRGDSATELNLYLVSGAVGTETADALATSHGATSPMSFSQQRDLAFAKLPAMLLRVLRGFAASRRAGEPAAIRSLRVSPPSFTLHGGLGLKSFFVAVRQFLRWRGRRIRARHPWFLLVPTGASPLDPTDPAIGRHAVLVAPGQDYWADPYPVMDAGRRLLFVEELVHARSKGIIICLELLDDDVVVRRGVVLDEDAHLSYPQVFQWDGAWYMTVESCEANRVSLYAADEFPLRWRRIADLVEGHECVDPTLHHHEGRWYLFANISESGGGLSDELFLFTSDTLAGPYRPHPANPILSDARMSRPAGRLFRHEGRLVRPSQCCVPIYGTAVVFNEVLELTPESYRERPMATLKLDAMPDLDGCHTYNSWYGFEALDAHGRPPAAGARMRVVEPDRV</sequence>
<evidence type="ECO:0000259" key="1">
    <source>
        <dbReference type="Pfam" id="PF24793"/>
    </source>
</evidence>
<protein>
    <recommendedName>
        <fullName evidence="1">Glucosamine inositolphosphorylceramide transferase 1 N-terminal domain-containing protein</fullName>
    </recommendedName>
</protein>
<dbReference type="RefSeq" id="WP_386742395.1">
    <property type="nucleotide sequence ID" value="NZ_JBHRYA010000003.1"/>
</dbReference>
<dbReference type="Pfam" id="PF24793">
    <property type="entry name" value="GINT1_N"/>
    <property type="match status" value="1"/>
</dbReference>
<feature type="domain" description="Glucosamine inositolphosphorylceramide transferase 1 N-terminal" evidence="1">
    <location>
        <begin position="323"/>
        <end position="527"/>
    </location>
</feature>
<keyword evidence="3" id="KW-1185">Reference proteome</keyword>
<dbReference type="InterPro" id="IPR056442">
    <property type="entry name" value="GINT1_N"/>
</dbReference>
<proteinExistence type="predicted"/>
<comment type="caution">
    <text evidence="2">The sequence shown here is derived from an EMBL/GenBank/DDBJ whole genome shotgun (WGS) entry which is preliminary data.</text>
</comment>
<gene>
    <name evidence="2" type="ORF">ACFONC_03810</name>
</gene>
<dbReference type="Proteomes" id="UP001595705">
    <property type="component" value="Unassembled WGS sequence"/>
</dbReference>
<evidence type="ECO:0000313" key="2">
    <source>
        <dbReference type="EMBL" id="MFC3715273.1"/>
    </source>
</evidence>
<organism evidence="2 3">
    <name type="scientific">Luteimonas soli</name>
    <dbReference type="NCBI Taxonomy" id="1648966"/>
    <lineage>
        <taxon>Bacteria</taxon>
        <taxon>Pseudomonadati</taxon>
        <taxon>Pseudomonadota</taxon>
        <taxon>Gammaproteobacteria</taxon>
        <taxon>Lysobacterales</taxon>
        <taxon>Lysobacteraceae</taxon>
        <taxon>Luteimonas</taxon>
    </lineage>
</organism>
<dbReference type="Gene3D" id="2.115.10.20">
    <property type="entry name" value="Glycosyl hydrolase domain, family 43"/>
    <property type="match status" value="1"/>
</dbReference>
<name>A0ABV7XIZ6_9GAMM</name>
<accession>A0ABV7XIZ6</accession>
<reference evidence="3" key="1">
    <citation type="journal article" date="2019" name="Int. J. Syst. Evol. Microbiol.">
        <title>The Global Catalogue of Microorganisms (GCM) 10K type strain sequencing project: providing services to taxonomists for standard genome sequencing and annotation.</title>
        <authorList>
            <consortium name="The Broad Institute Genomics Platform"/>
            <consortium name="The Broad Institute Genome Sequencing Center for Infectious Disease"/>
            <person name="Wu L."/>
            <person name="Ma J."/>
        </authorList>
    </citation>
    <scope>NUCLEOTIDE SEQUENCE [LARGE SCALE GENOMIC DNA]</scope>
    <source>
        <strain evidence="3">KCTC 42441</strain>
    </source>
</reference>
<dbReference type="InterPro" id="IPR023296">
    <property type="entry name" value="Glyco_hydro_beta-prop_sf"/>
</dbReference>
<dbReference type="SUPFAM" id="SSF75005">
    <property type="entry name" value="Arabinanase/levansucrase/invertase"/>
    <property type="match status" value="1"/>
</dbReference>